<sequence length="95" mass="11481">MKMEIITLQQTISLLIKQKDEYAEQIDQLKFEKKRILKANDDYQQQLKQYKEKFKTQEKKRNAISVDNYSMTQSIVERKTLPKLFKSEQKPKLKL</sequence>
<dbReference type="EMBL" id="CT868618">
    <property type="protein sequence ID" value="CAK87379.1"/>
    <property type="molecule type" value="Genomic_DNA"/>
</dbReference>
<keyword evidence="3" id="KW-1185">Reference proteome</keyword>
<dbReference type="GeneID" id="5040561"/>
<dbReference type="HOGENOM" id="CLU_2377322_0_0_1"/>
<accession>A0DWG2</accession>
<gene>
    <name evidence="2" type="ORF">GSPATT00021021001</name>
</gene>
<dbReference type="RefSeq" id="XP_001454776.1">
    <property type="nucleotide sequence ID" value="XM_001454739.1"/>
</dbReference>
<evidence type="ECO:0000256" key="1">
    <source>
        <dbReference type="SAM" id="Coils"/>
    </source>
</evidence>
<evidence type="ECO:0000313" key="3">
    <source>
        <dbReference type="Proteomes" id="UP000000600"/>
    </source>
</evidence>
<feature type="coiled-coil region" evidence="1">
    <location>
        <begin position="12"/>
        <end position="60"/>
    </location>
</feature>
<protein>
    <submittedName>
        <fullName evidence="2">Uncharacterized protein</fullName>
    </submittedName>
</protein>
<dbReference type="AlphaFoldDB" id="A0DWG2"/>
<reference evidence="2 3" key="1">
    <citation type="journal article" date="2006" name="Nature">
        <title>Global trends of whole-genome duplications revealed by the ciliate Paramecium tetraurelia.</title>
        <authorList>
            <consortium name="Genoscope"/>
            <person name="Aury J.-M."/>
            <person name="Jaillon O."/>
            <person name="Duret L."/>
            <person name="Noel B."/>
            <person name="Jubin C."/>
            <person name="Porcel B.M."/>
            <person name="Segurens B."/>
            <person name="Daubin V."/>
            <person name="Anthouard V."/>
            <person name="Aiach N."/>
            <person name="Arnaiz O."/>
            <person name="Billaut A."/>
            <person name="Beisson J."/>
            <person name="Blanc I."/>
            <person name="Bouhouche K."/>
            <person name="Camara F."/>
            <person name="Duharcourt S."/>
            <person name="Guigo R."/>
            <person name="Gogendeau D."/>
            <person name="Katinka M."/>
            <person name="Keller A.-M."/>
            <person name="Kissmehl R."/>
            <person name="Klotz C."/>
            <person name="Koll F."/>
            <person name="Le Moue A."/>
            <person name="Lepere C."/>
            <person name="Malinsky S."/>
            <person name="Nowacki M."/>
            <person name="Nowak J.K."/>
            <person name="Plattner H."/>
            <person name="Poulain J."/>
            <person name="Ruiz F."/>
            <person name="Serrano V."/>
            <person name="Zagulski M."/>
            <person name="Dessen P."/>
            <person name="Betermier M."/>
            <person name="Weissenbach J."/>
            <person name="Scarpelli C."/>
            <person name="Schachter V."/>
            <person name="Sperling L."/>
            <person name="Meyer E."/>
            <person name="Cohen J."/>
            <person name="Wincker P."/>
        </authorList>
    </citation>
    <scope>NUCLEOTIDE SEQUENCE [LARGE SCALE GENOMIC DNA]</scope>
    <source>
        <strain evidence="2 3">Stock d4-2</strain>
    </source>
</reference>
<dbReference type="KEGG" id="ptm:GSPATT00021021001"/>
<dbReference type="Proteomes" id="UP000000600">
    <property type="component" value="Unassembled WGS sequence"/>
</dbReference>
<name>A0DWG2_PARTE</name>
<keyword evidence="1" id="KW-0175">Coiled coil</keyword>
<organism evidence="2 3">
    <name type="scientific">Paramecium tetraurelia</name>
    <dbReference type="NCBI Taxonomy" id="5888"/>
    <lineage>
        <taxon>Eukaryota</taxon>
        <taxon>Sar</taxon>
        <taxon>Alveolata</taxon>
        <taxon>Ciliophora</taxon>
        <taxon>Intramacronucleata</taxon>
        <taxon>Oligohymenophorea</taxon>
        <taxon>Peniculida</taxon>
        <taxon>Parameciidae</taxon>
        <taxon>Paramecium</taxon>
    </lineage>
</organism>
<dbReference type="InParanoid" id="A0DWG2"/>
<evidence type="ECO:0000313" key="2">
    <source>
        <dbReference type="EMBL" id="CAK87379.1"/>
    </source>
</evidence>
<proteinExistence type="predicted"/>